<comment type="caution">
    <text evidence="9">The sequence shown here is derived from an EMBL/GenBank/DDBJ whole genome shotgun (WGS) entry which is preliminary data.</text>
</comment>
<evidence type="ECO:0000256" key="4">
    <source>
        <dbReference type="ARBA" id="ARBA00022801"/>
    </source>
</evidence>
<evidence type="ECO:0000256" key="2">
    <source>
        <dbReference type="ARBA" id="ARBA00005988"/>
    </source>
</evidence>
<dbReference type="AlphaFoldDB" id="A0A1G2F1B0"/>
<evidence type="ECO:0000256" key="3">
    <source>
        <dbReference type="ARBA" id="ARBA00022670"/>
    </source>
</evidence>
<gene>
    <name evidence="9" type="ORF">A3H02_03225</name>
</gene>
<dbReference type="Proteomes" id="UP000176787">
    <property type="component" value="Unassembled WGS sequence"/>
</dbReference>
<evidence type="ECO:0000256" key="6">
    <source>
        <dbReference type="ARBA" id="ARBA00023049"/>
    </source>
</evidence>
<comment type="similarity">
    <text evidence="2 7">Belongs to the peptidase M14 family.</text>
</comment>
<evidence type="ECO:0000256" key="5">
    <source>
        <dbReference type="ARBA" id="ARBA00022833"/>
    </source>
</evidence>
<evidence type="ECO:0000313" key="9">
    <source>
        <dbReference type="EMBL" id="OGZ31368.1"/>
    </source>
</evidence>
<name>A0A1G2F1B0_9BACT</name>
<dbReference type="SUPFAM" id="SSF53187">
    <property type="entry name" value="Zn-dependent exopeptidases"/>
    <property type="match status" value="1"/>
</dbReference>
<evidence type="ECO:0000256" key="1">
    <source>
        <dbReference type="ARBA" id="ARBA00001947"/>
    </source>
</evidence>
<evidence type="ECO:0000256" key="7">
    <source>
        <dbReference type="PROSITE-ProRule" id="PRU01379"/>
    </source>
</evidence>
<dbReference type="GO" id="GO:0004181">
    <property type="term" value="F:metallocarboxypeptidase activity"/>
    <property type="evidence" value="ECO:0007669"/>
    <property type="project" value="InterPro"/>
</dbReference>
<dbReference type="GO" id="GO:0006508">
    <property type="term" value="P:proteolysis"/>
    <property type="evidence" value="ECO:0007669"/>
    <property type="project" value="UniProtKB-KW"/>
</dbReference>
<dbReference type="PANTHER" id="PTHR11705:SF143">
    <property type="entry name" value="SLL0236 PROTEIN"/>
    <property type="match status" value="1"/>
</dbReference>
<dbReference type="CDD" id="cd00596">
    <property type="entry name" value="Peptidase_M14_like"/>
    <property type="match status" value="1"/>
</dbReference>
<feature type="domain" description="Peptidase M14" evidence="8">
    <location>
        <begin position="10"/>
        <end position="272"/>
    </location>
</feature>
<reference evidence="9 10" key="1">
    <citation type="journal article" date="2016" name="Nat. Commun.">
        <title>Thousands of microbial genomes shed light on interconnected biogeochemical processes in an aquifer system.</title>
        <authorList>
            <person name="Anantharaman K."/>
            <person name="Brown C.T."/>
            <person name="Hug L.A."/>
            <person name="Sharon I."/>
            <person name="Castelle C.J."/>
            <person name="Probst A.J."/>
            <person name="Thomas B.C."/>
            <person name="Singh A."/>
            <person name="Wilkins M.J."/>
            <person name="Karaoz U."/>
            <person name="Brodie E.L."/>
            <person name="Williams K.H."/>
            <person name="Hubbard S.S."/>
            <person name="Banfield J.F."/>
        </authorList>
    </citation>
    <scope>NUCLEOTIDE SEQUENCE [LARGE SCALE GENOMIC DNA]</scope>
</reference>
<organism evidence="9 10">
    <name type="scientific">Candidatus Niyogibacteria bacterium RIFCSPLOWO2_12_FULL_41_13</name>
    <dbReference type="NCBI Taxonomy" id="1801726"/>
    <lineage>
        <taxon>Bacteria</taxon>
        <taxon>Candidatus Niyogiibacteriota</taxon>
    </lineage>
</organism>
<dbReference type="PANTHER" id="PTHR11705">
    <property type="entry name" value="PROTEASE FAMILY M14 CARBOXYPEPTIDASE A,B"/>
    <property type="match status" value="1"/>
</dbReference>
<sequence length="272" mass="31444">MLKKIKKRLGYIKRGLIGYVQNNFEKTPKFPQNIKNHIIGKSGKGKDIECYQIGAGSQIILYAFGLHGNEIGTIKLAYNFINWIYQNQNKLENYTLFIIPCLNPDGYELALKNPDYFNGGRFGRFNANNVDLNRNFDTPNFNKKSVWSFGKDYSDTLEVYCGEYGNSESETKSLTDFVRDQNVRIIFMFHNAGKYVMGNKNELSQKLTKLFARKTGFGYVSNEDWEKLNQTGTMKEWCDINHVAYIEIEGSTRWGSDWDIQKEAIKTTLFTI</sequence>
<keyword evidence="5" id="KW-0862">Zinc</keyword>
<accession>A0A1G2F1B0</accession>
<evidence type="ECO:0000313" key="10">
    <source>
        <dbReference type="Proteomes" id="UP000176787"/>
    </source>
</evidence>
<protein>
    <recommendedName>
        <fullName evidence="8">Peptidase M14 domain-containing protein</fullName>
    </recommendedName>
</protein>
<keyword evidence="6" id="KW-0482">Metalloprotease</keyword>
<dbReference type="PROSITE" id="PS52035">
    <property type="entry name" value="PEPTIDASE_M14"/>
    <property type="match status" value="1"/>
</dbReference>
<dbReference type="Gene3D" id="3.40.630.10">
    <property type="entry name" value="Zn peptidases"/>
    <property type="match status" value="1"/>
</dbReference>
<dbReference type="Pfam" id="PF00246">
    <property type="entry name" value="Peptidase_M14"/>
    <property type="match status" value="1"/>
</dbReference>
<keyword evidence="4" id="KW-0378">Hydrolase</keyword>
<dbReference type="GO" id="GO:0008270">
    <property type="term" value="F:zinc ion binding"/>
    <property type="evidence" value="ECO:0007669"/>
    <property type="project" value="InterPro"/>
</dbReference>
<dbReference type="SMART" id="SM00631">
    <property type="entry name" value="Zn_pept"/>
    <property type="match status" value="1"/>
</dbReference>
<comment type="caution">
    <text evidence="7">Lacks conserved residue(s) required for the propagation of feature annotation.</text>
</comment>
<evidence type="ECO:0000259" key="8">
    <source>
        <dbReference type="PROSITE" id="PS52035"/>
    </source>
</evidence>
<comment type="cofactor">
    <cofactor evidence="1">
        <name>Zn(2+)</name>
        <dbReference type="ChEBI" id="CHEBI:29105"/>
    </cofactor>
</comment>
<dbReference type="InterPro" id="IPR000834">
    <property type="entry name" value="Peptidase_M14"/>
</dbReference>
<dbReference type="STRING" id="1801726.A3H02_03225"/>
<dbReference type="GO" id="GO:0005615">
    <property type="term" value="C:extracellular space"/>
    <property type="evidence" value="ECO:0007669"/>
    <property type="project" value="TreeGrafter"/>
</dbReference>
<proteinExistence type="inferred from homology"/>
<keyword evidence="3" id="KW-0645">Protease</keyword>
<dbReference type="EMBL" id="MHMS01000026">
    <property type="protein sequence ID" value="OGZ31368.1"/>
    <property type="molecule type" value="Genomic_DNA"/>
</dbReference>